<proteinExistence type="predicted"/>
<keyword evidence="3" id="KW-1185">Reference proteome</keyword>
<evidence type="ECO:0000313" key="2">
    <source>
        <dbReference type="EMBL" id="MFC4529504.1"/>
    </source>
</evidence>
<protein>
    <recommendedName>
        <fullName evidence="4">ESX-1 secretion-associated protein</fullName>
    </recommendedName>
</protein>
<organism evidence="2 3">
    <name type="scientific">Sphaerisporangium dianthi</name>
    <dbReference type="NCBI Taxonomy" id="1436120"/>
    <lineage>
        <taxon>Bacteria</taxon>
        <taxon>Bacillati</taxon>
        <taxon>Actinomycetota</taxon>
        <taxon>Actinomycetes</taxon>
        <taxon>Streptosporangiales</taxon>
        <taxon>Streptosporangiaceae</taxon>
        <taxon>Sphaerisporangium</taxon>
    </lineage>
</organism>
<sequence>MSLDMNYDALAKLRVAVNTQAGRLASIGDDFPAKNAATSTLFGTLIGAAELVTAIGSVESHVDDELATVKTRLDGVERALDTVETNVKNAEHGTKKNLPVV</sequence>
<evidence type="ECO:0008006" key="4">
    <source>
        <dbReference type="Google" id="ProtNLM"/>
    </source>
</evidence>
<name>A0ABV9CAJ5_9ACTN</name>
<dbReference type="EMBL" id="JBHSFP010000001">
    <property type="protein sequence ID" value="MFC4529504.1"/>
    <property type="molecule type" value="Genomic_DNA"/>
</dbReference>
<dbReference type="RefSeq" id="WP_380836048.1">
    <property type="nucleotide sequence ID" value="NZ_JBHSFP010000001.1"/>
</dbReference>
<accession>A0ABV9CAJ5</accession>
<reference evidence="3" key="1">
    <citation type="journal article" date="2019" name="Int. J. Syst. Evol. Microbiol.">
        <title>The Global Catalogue of Microorganisms (GCM) 10K type strain sequencing project: providing services to taxonomists for standard genome sequencing and annotation.</title>
        <authorList>
            <consortium name="The Broad Institute Genomics Platform"/>
            <consortium name="The Broad Institute Genome Sequencing Center for Infectious Disease"/>
            <person name="Wu L."/>
            <person name="Ma J."/>
        </authorList>
    </citation>
    <scope>NUCLEOTIDE SEQUENCE [LARGE SCALE GENOMIC DNA]</scope>
    <source>
        <strain evidence="3">CGMCC 4.7132</strain>
    </source>
</reference>
<feature type="coiled-coil region" evidence="1">
    <location>
        <begin position="66"/>
        <end position="93"/>
    </location>
</feature>
<evidence type="ECO:0000313" key="3">
    <source>
        <dbReference type="Proteomes" id="UP001596004"/>
    </source>
</evidence>
<keyword evidence="1" id="KW-0175">Coiled coil</keyword>
<comment type="caution">
    <text evidence="2">The sequence shown here is derived from an EMBL/GenBank/DDBJ whole genome shotgun (WGS) entry which is preliminary data.</text>
</comment>
<evidence type="ECO:0000256" key="1">
    <source>
        <dbReference type="SAM" id="Coils"/>
    </source>
</evidence>
<dbReference type="Proteomes" id="UP001596004">
    <property type="component" value="Unassembled WGS sequence"/>
</dbReference>
<gene>
    <name evidence="2" type="ORF">ACFO60_01915</name>
</gene>